<reference evidence="1 3" key="1">
    <citation type="submission" date="2016-06" db="EMBL/GenBank/DDBJ databases">
        <title>Complete genome sequence of Edwardsiella hoshinae ATCC 35051.</title>
        <authorList>
            <person name="Reichley S.R."/>
            <person name="Waldbieser G.C."/>
            <person name="Lawrence M.L."/>
            <person name="Griffin M.J."/>
        </authorList>
    </citation>
    <scope>NUCLEOTIDE SEQUENCE [LARGE SCALE GENOMIC DNA]</scope>
    <source>
        <strain evidence="1 3">ATCC 35051</strain>
    </source>
</reference>
<dbReference type="KEGG" id="eho:A9798_16160"/>
<evidence type="ECO:0000313" key="4">
    <source>
        <dbReference type="Proteomes" id="UP000255248"/>
    </source>
</evidence>
<dbReference type="OrthoDB" id="9792195at2"/>
<dbReference type="RefSeq" id="WP_024524147.1">
    <property type="nucleotide sequence ID" value="NZ_CP016043.1"/>
</dbReference>
<sequence length="59" mass="6556">MHIVGLTPRLLSTRYINNALAAQALVRQTDFSLRDGTVSVMEGMACGYGQLRRQAAYRL</sequence>
<keyword evidence="3" id="KW-1185">Reference proteome</keyword>
<evidence type="ECO:0000313" key="2">
    <source>
        <dbReference type="EMBL" id="STC92102.1"/>
    </source>
</evidence>
<dbReference type="Proteomes" id="UP000175893">
    <property type="component" value="Chromosome"/>
</dbReference>
<dbReference type="AlphaFoldDB" id="A0A376DNT8"/>
<reference evidence="2 4" key="2">
    <citation type="submission" date="2018-06" db="EMBL/GenBank/DDBJ databases">
        <authorList>
            <consortium name="Pathogen Informatics"/>
            <person name="Doyle S."/>
        </authorList>
    </citation>
    <scope>NUCLEOTIDE SEQUENCE [LARGE SCALE GENOMIC DNA]</scope>
    <source>
        <strain evidence="2 4">NCTC12121</strain>
    </source>
</reference>
<proteinExistence type="predicted"/>
<dbReference type="Proteomes" id="UP000255248">
    <property type="component" value="Unassembled WGS sequence"/>
</dbReference>
<organism evidence="2 4">
    <name type="scientific">Edwardsiella hoshinae</name>
    <dbReference type="NCBI Taxonomy" id="93378"/>
    <lineage>
        <taxon>Bacteria</taxon>
        <taxon>Pseudomonadati</taxon>
        <taxon>Pseudomonadota</taxon>
        <taxon>Gammaproteobacteria</taxon>
        <taxon>Enterobacterales</taxon>
        <taxon>Hafniaceae</taxon>
        <taxon>Edwardsiella</taxon>
    </lineage>
</organism>
<evidence type="ECO:0000313" key="3">
    <source>
        <dbReference type="Proteomes" id="UP000175893"/>
    </source>
</evidence>
<evidence type="ECO:0000313" key="1">
    <source>
        <dbReference type="EMBL" id="AOV98327.1"/>
    </source>
</evidence>
<protein>
    <submittedName>
        <fullName evidence="2">Uncharacterized protein</fullName>
    </submittedName>
</protein>
<name>A0A376DNT8_9GAMM</name>
<accession>A0A376DNT8</accession>
<dbReference type="EMBL" id="CP016043">
    <property type="protein sequence ID" value="AOV98327.1"/>
    <property type="molecule type" value="Genomic_DNA"/>
</dbReference>
<gene>
    <name evidence="1" type="ORF">A9798_16160</name>
    <name evidence="2" type="ORF">NCTC12121_03352</name>
</gene>
<dbReference type="EMBL" id="UFXZ01000001">
    <property type="protein sequence ID" value="STC92102.1"/>
    <property type="molecule type" value="Genomic_DNA"/>
</dbReference>